<dbReference type="EMBL" id="FWYF01000001">
    <property type="protein sequence ID" value="SMD32672.1"/>
    <property type="molecule type" value="Genomic_DNA"/>
</dbReference>
<name>A0A1W2G8B5_REIFA</name>
<gene>
    <name evidence="1" type="ORF">SAMN04488029_1022</name>
</gene>
<proteinExistence type="predicted"/>
<dbReference type="OrthoDB" id="979653at2"/>
<accession>A0A1W2G8B5</accession>
<evidence type="ECO:0000313" key="1">
    <source>
        <dbReference type="EMBL" id="SMD32672.1"/>
    </source>
</evidence>
<organism evidence="1 2">
    <name type="scientific">Reichenbachiella faecimaris</name>
    <dbReference type="NCBI Taxonomy" id="692418"/>
    <lineage>
        <taxon>Bacteria</taxon>
        <taxon>Pseudomonadati</taxon>
        <taxon>Bacteroidota</taxon>
        <taxon>Cytophagia</taxon>
        <taxon>Cytophagales</taxon>
        <taxon>Reichenbachiellaceae</taxon>
        <taxon>Reichenbachiella</taxon>
    </lineage>
</organism>
<dbReference type="RefSeq" id="WP_084371324.1">
    <property type="nucleotide sequence ID" value="NZ_FWYF01000001.1"/>
</dbReference>
<keyword evidence="2" id="KW-1185">Reference proteome</keyword>
<evidence type="ECO:0000313" key="2">
    <source>
        <dbReference type="Proteomes" id="UP000192472"/>
    </source>
</evidence>
<dbReference type="AlphaFoldDB" id="A0A1W2G8B5"/>
<protein>
    <submittedName>
        <fullName evidence="1">Uncharacterized protein</fullName>
    </submittedName>
</protein>
<sequence length="183" mass="21587">MSQVINQTAFLQSFEKDKNVLLKTAQDQIFSDLAHRLVEITIEKYSIHFNPLGLVDDTFQQILDYQFGNIEELEGIYENLCVAYRYKYGDNQLEIIWDGKSHEEKYKEEWGQTFDRWARDLTENPSIIKGILQLTVFNEQKKNLTFVRNALKGLINDYFEIKILKRNGVKRVVLKEKMLKKAS</sequence>
<reference evidence="1 2" key="1">
    <citation type="submission" date="2017-04" db="EMBL/GenBank/DDBJ databases">
        <authorList>
            <person name="Afonso C.L."/>
            <person name="Miller P.J."/>
            <person name="Scott M.A."/>
            <person name="Spackman E."/>
            <person name="Goraichik I."/>
            <person name="Dimitrov K.M."/>
            <person name="Suarez D.L."/>
            <person name="Swayne D.E."/>
        </authorList>
    </citation>
    <scope>NUCLEOTIDE SEQUENCE [LARGE SCALE GENOMIC DNA]</scope>
    <source>
        <strain evidence="1 2">DSM 26133</strain>
    </source>
</reference>
<dbReference type="Proteomes" id="UP000192472">
    <property type="component" value="Unassembled WGS sequence"/>
</dbReference>